<accession>A0ABP0TBA4</accession>
<dbReference type="EMBL" id="OZ019893">
    <property type="protein sequence ID" value="CAK9191553.1"/>
    <property type="molecule type" value="Genomic_DNA"/>
</dbReference>
<organism evidence="2 3">
    <name type="scientific">Sphagnum troendelagicum</name>
    <dbReference type="NCBI Taxonomy" id="128251"/>
    <lineage>
        <taxon>Eukaryota</taxon>
        <taxon>Viridiplantae</taxon>
        <taxon>Streptophyta</taxon>
        <taxon>Embryophyta</taxon>
        <taxon>Bryophyta</taxon>
        <taxon>Sphagnophytina</taxon>
        <taxon>Sphagnopsida</taxon>
        <taxon>Sphagnales</taxon>
        <taxon>Sphagnaceae</taxon>
        <taxon>Sphagnum</taxon>
    </lineage>
</organism>
<reference evidence="2 3" key="1">
    <citation type="submission" date="2024-02" db="EMBL/GenBank/DDBJ databases">
        <authorList>
            <consortium name="ELIXIR-Norway"/>
            <consortium name="Elixir Norway"/>
        </authorList>
    </citation>
    <scope>NUCLEOTIDE SEQUENCE [LARGE SCALE GENOMIC DNA]</scope>
</reference>
<evidence type="ECO:0000313" key="2">
    <source>
        <dbReference type="EMBL" id="CAK9191553.1"/>
    </source>
</evidence>
<name>A0ABP0TBA4_9BRYO</name>
<keyword evidence="3" id="KW-1185">Reference proteome</keyword>
<evidence type="ECO:0000256" key="1">
    <source>
        <dbReference type="SAM" id="MobiDB-lite"/>
    </source>
</evidence>
<dbReference type="Proteomes" id="UP001497512">
    <property type="component" value="Chromosome 1"/>
</dbReference>
<sequence length="297" mass="33500">MPEVAKVKSMTGGSSSLRSHAAPVKTQTSSSGAASMNNILDVESCSNSRQSMAIHHLVGRAFGNSFRHLLLCSGPGCFNQVTDDEEDEDDDRFISHPDPFEETLKEKEVRGQDWRLRLELQAVLCHLEVRWQLFSEALAKFGDLEAMLAVCTDQVRWRRCGKMGPCKDSHLSDDLQSLISRKLSMAVRTERITHLLPSGDLGSSLDREGNWGPEHEMSMDRARAEMALNLLREKGGDVGDEFAIRLRFTLLCVVEENTYTIRDQKGEIVEEGKQVVVWEQHNPTWYIRGCVSYPFNN</sequence>
<gene>
    <name evidence="2" type="ORF">CSSPTR1EN2_LOCUS1448</name>
</gene>
<feature type="region of interest" description="Disordered" evidence="1">
    <location>
        <begin position="1"/>
        <end position="32"/>
    </location>
</feature>
<evidence type="ECO:0000313" key="3">
    <source>
        <dbReference type="Proteomes" id="UP001497512"/>
    </source>
</evidence>
<protein>
    <submittedName>
        <fullName evidence="2">Uncharacterized protein</fullName>
    </submittedName>
</protein>
<proteinExistence type="predicted"/>